<evidence type="ECO:0000256" key="3">
    <source>
        <dbReference type="SAM" id="SignalP"/>
    </source>
</evidence>
<evidence type="ECO:0000313" key="5">
    <source>
        <dbReference type="Proteomes" id="UP001172673"/>
    </source>
</evidence>
<evidence type="ECO:0008006" key="6">
    <source>
        <dbReference type="Google" id="ProtNLM"/>
    </source>
</evidence>
<sequence length="595" mass="63623">MALSTVLTVLYVAIYTRVAQADNVAAPINVPFNLTHFFGYDGPWQAIPVLVSDPQQLIHLYPGGTYATCIPSVNVGNYESNYTSENFPTKAGIFDLALAQPALHGSSQNYYIVGPANGGTIGPVDGSLNGGRPSNLTGEGLMISDSLSWGGIPTVSNVSISAIYNATYTLHNGTTYPLDVGFVSLGASNNQFFGDSDGTILYTANMVPLNLSATGKIPSNAWGMHIGSVYPIVKPSLILGGYDRSRVIGDVSTWSTQIVTTSDMIINLLDVSIGVETGAPPFPSFSKSGLLMDAGQVVDTLTVRPNPTVPYLYLPGDSCKAITSQLPVTYIQSLDLYSWNVTSPDYQNIVSSPSYLAFTFQVHESSDNMTIKVPFALLNLTLTPPLMDDPTQYFPCKSYSPQGPNSQSGNEYHLGRAFLQAAFIGMNWNQDIWWMAQAPGPYRLPVPDTITILNSTTELQPGGNSSAWAASWSNILKPLCIHGESVSSNCASSDTGLSTSAKAGIGIGAAFGALILLASIFFLFQHRKKQRCLAGKGTSTRQELDGKSTYFGRQSPKSTAVSPGQISELPVEERSELGSSELFSSDQTTQTTHTT</sequence>
<feature type="chain" id="PRO_5041452395" description="Peptidase A1 domain-containing protein" evidence="3">
    <location>
        <begin position="22"/>
        <end position="595"/>
    </location>
</feature>
<organism evidence="4 5">
    <name type="scientific">Cladophialophora chaetospira</name>
    <dbReference type="NCBI Taxonomy" id="386627"/>
    <lineage>
        <taxon>Eukaryota</taxon>
        <taxon>Fungi</taxon>
        <taxon>Dikarya</taxon>
        <taxon>Ascomycota</taxon>
        <taxon>Pezizomycotina</taxon>
        <taxon>Eurotiomycetes</taxon>
        <taxon>Chaetothyriomycetidae</taxon>
        <taxon>Chaetothyriales</taxon>
        <taxon>Herpotrichiellaceae</taxon>
        <taxon>Cladophialophora</taxon>
    </lineage>
</organism>
<name>A0AA39CP08_9EURO</name>
<keyword evidence="3" id="KW-0732">Signal</keyword>
<proteinExistence type="predicted"/>
<dbReference type="Proteomes" id="UP001172673">
    <property type="component" value="Unassembled WGS sequence"/>
</dbReference>
<dbReference type="AlphaFoldDB" id="A0AA39CP08"/>
<gene>
    <name evidence="4" type="ORF">H2200_001386</name>
</gene>
<feature type="compositionally biased region" description="Polar residues" evidence="1">
    <location>
        <begin position="577"/>
        <end position="586"/>
    </location>
</feature>
<protein>
    <recommendedName>
        <fullName evidence="6">Peptidase A1 domain-containing protein</fullName>
    </recommendedName>
</protein>
<feature type="signal peptide" evidence="3">
    <location>
        <begin position="1"/>
        <end position="21"/>
    </location>
</feature>
<evidence type="ECO:0000256" key="1">
    <source>
        <dbReference type="SAM" id="MobiDB-lite"/>
    </source>
</evidence>
<evidence type="ECO:0000256" key="2">
    <source>
        <dbReference type="SAM" id="Phobius"/>
    </source>
</evidence>
<dbReference type="EMBL" id="JAPDRK010000002">
    <property type="protein sequence ID" value="KAJ9615311.1"/>
    <property type="molecule type" value="Genomic_DNA"/>
</dbReference>
<reference evidence="4" key="1">
    <citation type="submission" date="2022-10" db="EMBL/GenBank/DDBJ databases">
        <title>Culturing micro-colonial fungi from biological soil crusts in the Mojave desert and describing Neophaeococcomyces mojavensis, and introducing the new genera and species Taxawa tesnikishii.</title>
        <authorList>
            <person name="Kurbessoian T."/>
            <person name="Stajich J.E."/>
        </authorList>
    </citation>
    <scope>NUCLEOTIDE SEQUENCE</scope>
    <source>
        <strain evidence="4">TK_41</strain>
    </source>
</reference>
<evidence type="ECO:0000313" key="4">
    <source>
        <dbReference type="EMBL" id="KAJ9615311.1"/>
    </source>
</evidence>
<keyword evidence="5" id="KW-1185">Reference proteome</keyword>
<feature type="region of interest" description="Disordered" evidence="1">
    <location>
        <begin position="535"/>
        <end position="595"/>
    </location>
</feature>
<dbReference type="Gene3D" id="2.40.70.10">
    <property type="entry name" value="Acid Proteases"/>
    <property type="match status" value="1"/>
</dbReference>
<feature type="compositionally biased region" description="Polar residues" evidence="1">
    <location>
        <begin position="551"/>
        <end position="565"/>
    </location>
</feature>
<comment type="caution">
    <text evidence="4">The sequence shown here is derived from an EMBL/GenBank/DDBJ whole genome shotgun (WGS) entry which is preliminary data.</text>
</comment>
<feature type="transmembrane region" description="Helical" evidence="2">
    <location>
        <begin position="503"/>
        <end position="524"/>
    </location>
</feature>
<keyword evidence="2" id="KW-1133">Transmembrane helix</keyword>
<keyword evidence="2" id="KW-0472">Membrane</keyword>
<dbReference type="InterPro" id="IPR021109">
    <property type="entry name" value="Peptidase_aspartic_dom_sf"/>
</dbReference>
<dbReference type="SUPFAM" id="SSF50630">
    <property type="entry name" value="Acid proteases"/>
    <property type="match status" value="1"/>
</dbReference>
<keyword evidence="2" id="KW-0812">Transmembrane</keyword>
<accession>A0AA39CP08</accession>